<keyword evidence="11 12" id="KW-0804">Transcription</keyword>
<keyword evidence="9" id="KW-0460">Magnesium</keyword>
<dbReference type="InterPro" id="IPR036977">
    <property type="entry name" value="DNA_primase_Znf_CHC2"/>
</dbReference>
<dbReference type="GO" id="GO:0003677">
    <property type="term" value="F:DNA binding"/>
    <property type="evidence" value="ECO:0007669"/>
    <property type="project" value="UniProtKB-KW"/>
</dbReference>
<dbReference type="Gene3D" id="3.90.580.10">
    <property type="entry name" value="Zinc finger, CHC2-type domain"/>
    <property type="match status" value="1"/>
</dbReference>
<dbReference type="HAMAP" id="MF_00974">
    <property type="entry name" value="DNA_primase_DnaG"/>
    <property type="match status" value="1"/>
</dbReference>
<dbReference type="Pfam" id="PF01807">
    <property type="entry name" value="Zn_ribbon_DnaG"/>
    <property type="match status" value="1"/>
</dbReference>
<evidence type="ECO:0000313" key="16">
    <source>
        <dbReference type="EMBL" id="HEN28798.1"/>
    </source>
</evidence>
<dbReference type="Gene3D" id="3.90.980.10">
    <property type="entry name" value="DNA primase, catalytic core, N-terminal domain"/>
    <property type="match status" value="1"/>
</dbReference>
<comment type="function">
    <text evidence="12 13">RNA polymerase that catalyzes the synthesis of short RNA molecules used as primers for DNA polymerase during DNA replication.</text>
</comment>
<dbReference type="InterPro" id="IPR002694">
    <property type="entry name" value="Znf_CHC2"/>
</dbReference>
<dbReference type="NCBIfam" id="TIGR01391">
    <property type="entry name" value="dnaG"/>
    <property type="match status" value="1"/>
</dbReference>
<evidence type="ECO:0000256" key="11">
    <source>
        <dbReference type="ARBA" id="ARBA00023163"/>
    </source>
</evidence>
<keyword evidence="8 12" id="KW-0862">Zinc</keyword>
<dbReference type="FunFam" id="3.90.580.10:FF:000001">
    <property type="entry name" value="DNA primase"/>
    <property type="match status" value="1"/>
</dbReference>
<accession>A0A7C2PF95</accession>
<evidence type="ECO:0000256" key="8">
    <source>
        <dbReference type="ARBA" id="ARBA00022833"/>
    </source>
</evidence>
<dbReference type="SUPFAM" id="SSF57783">
    <property type="entry name" value="Zinc beta-ribbon"/>
    <property type="match status" value="1"/>
</dbReference>
<dbReference type="PANTHER" id="PTHR30313:SF2">
    <property type="entry name" value="DNA PRIMASE"/>
    <property type="match status" value="1"/>
</dbReference>
<comment type="catalytic activity">
    <reaction evidence="12">
        <text>ssDNA + n NTP = ssDNA/pppN(pN)n-1 hybrid + (n-1) diphosphate.</text>
        <dbReference type="EC" id="2.7.7.101"/>
    </reaction>
</comment>
<comment type="caution">
    <text evidence="16">The sequence shown here is derived from an EMBL/GenBank/DDBJ whole genome shotgun (WGS) entry which is preliminary data.</text>
</comment>
<dbReference type="InterPro" id="IPR030846">
    <property type="entry name" value="DnaG_bac"/>
</dbReference>
<evidence type="ECO:0000256" key="10">
    <source>
        <dbReference type="ARBA" id="ARBA00023125"/>
    </source>
</evidence>
<dbReference type="GO" id="GO:0003899">
    <property type="term" value="F:DNA-directed RNA polymerase activity"/>
    <property type="evidence" value="ECO:0007669"/>
    <property type="project" value="UniProtKB-UniRule"/>
</dbReference>
<dbReference type="AlphaFoldDB" id="A0A7C2PF95"/>
<evidence type="ECO:0000256" key="4">
    <source>
        <dbReference type="ARBA" id="ARBA00022695"/>
    </source>
</evidence>
<keyword evidence="5 12" id="KW-0235">DNA replication</keyword>
<dbReference type="PIRSF" id="PIRSF002811">
    <property type="entry name" value="DnaG"/>
    <property type="match status" value="1"/>
</dbReference>
<dbReference type="PROSITE" id="PS50880">
    <property type="entry name" value="TOPRIM"/>
    <property type="match status" value="1"/>
</dbReference>
<evidence type="ECO:0000256" key="2">
    <source>
        <dbReference type="ARBA" id="ARBA00022515"/>
    </source>
</evidence>
<dbReference type="SMART" id="SM00400">
    <property type="entry name" value="ZnF_CHCC"/>
    <property type="match status" value="1"/>
</dbReference>
<dbReference type="GO" id="GO:0006269">
    <property type="term" value="P:DNA replication, synthesis of primer"/>
    <property type="evidence" value="ECO:0007669"/>
    <property type="project" value="UniProtKB-UniRule"/>
</dbReference>
<proteinExistence type="inferred from homology"/>
<evidence type="ECO:0000256" key="3">
    <source>
        <dbReference type="ARBA" id="ARBA00022679"/>
    </source>
</evidence>
<dbReference type="CDD" id="cd03364">
    <property type="entry name" value="TOPRIM_DnaG_primases"/>
    <property type="match status" value="1"/>
</dbReference>
<dbReference type="InterPro" id="IPR037068">
    <property type="entry name" value="DNA_primase_core_N_sf"/>
</dbReference>
<gene>
    <name evidence="12 16" type="primary">dnaG</name>
    <name evidence="16" type="ORF">ENQ77_09195</name>
</gene>
<dbReference type="EC" id="2.7.7.101" evidence="12"/>
<name>A0A7C2PF95_UNCW3</name>
<keyword evidence="10 12" id="KW-0238">DNA-binding</keyword>
<dbReference type="Pfam" id="PF13155">
    <property type="entry name" value="Toprim_2"/>
    <property type="match status" value="1"/>
</dbReference>
<dbReference type="GO" id="GO:1990077">
    <property type="term" value="C:primosome complex"/>
    <property type="evidence" value="ECO:0007669"/>
    <property type="project" value="UniProtKB-KW"/>
</dbReference>
<feature type="zinc finger region" description="CHC2-type" evidence="12 14">
    <location>
        <begin position="40"/>
        <end position="64"/>
    </location>
</feature>
<dbReference type="Pfam" id="PF08275">
    <property type="entry name" value="DNAG_N"/>
    <property type="match status" value="1"/>
</dbReference>
<sequence>MRGDNFREVIERIRTSVSIVDIIGNYVQLKKAGKSYRGLCPFHAEKTPSFYVDPDKGLYHCFGCGASGNVFTFLMKKEGLSFSEALRELAKIAGIKIDEEVKSSKELLLLKEAKTYYQKVLNESEEGIPVLNYLKQRKVTTEAILTFGLGYASGAGLVTYLKNKGFDFYTMLKVGLIKENPRGGYSEFFQDRLIIPIYDHFGNVVAFGGRAMKESDEPKYLNTPETEFFSKGKILFGYYTNKKELKESGIPIVVEGYFDVMALFMMEIKRGLAPMGTALTEDHANFISSQFSKAILLFDSDEAGKRATLRSIKVLLEKGVMPLIASLEFSKDPAEAWENGRIDEVKKALDSASDFAKYILRISATIEERASNVRDLLESIQRIENPVLRKDFGDLVAKAFGIGSIGLNEVLKLLSGQKKESVVAGVDFSLAVSALIDSEIREVLLNELSEEDFLSEDAKTIYVALKEGKTPEEVISEHPGSSRIVEYAMKYLGEINERVKGEIIKKIRDIRASKVRQMLLKQRLENKENVEKILIEFFKSKKENMGG</sequence>
<evidence type="ECO:0000256" key="9">
    <source>
        <dbReference type="ARBA" id="ARBA00022842"/>
    </source>
</evidence>
<keyword evidence="7 12" id="KW-0863">Zinc-finger</keyword>
<dbReference type="InterPro" id="IPR006295">
    <property type="entry name" value="DNA_primase_DnaG"/>
</dbReference>
<evidence type="ECO:0000256" key="6">
    <source>
        <dbReference type="ARBA" id="ARBA00022723"/>
    </source>
</evidence>
<dbReference type="GO" id="GO:0000428">
    <property type="term" value="C:DNA-directed RNA polymerase complex"/>
    <property type="evidence" value="ECO:0007669"/>
    <property type="project" value="UniProtKB-KW"/>
</dbReference>
<keyword evidence="3 12" id="KW-0808">Transferase</keyword>
<dbReference type="InterPro" id="IPR013264">
    <property type="entry name" value="DNAG_N"/>
</dbReference>
<evidence type="ECO:0000256" key="7">
    <source>
        <dbReference type="ARBA" id="ARBA00022771"/>
    </source>
</evidence>
<dbReference type="EMBL" id="DSOL01000263">
    <property type="protein sequence ID" value="HEN28798.1"/>
    <property type="molecule type" value="Genomic_DNA"/>
</dbReference>
<evidence type="ECO:0000256" key="5">
    <source>
        <dbReference type="ARBA" id="ARBA00022705"/>
    </source>
</evidence>
<dbReference type="Gene3D" id="3.40.1360.10">
    <property type="match status" value="1"/>
</dbReference>
<reference evidence="16" key="1">
    <citation type="journal article" date="2020" name="mSystems">
        <title>Genome- and Community-Level Interaction Insights into Carbon Utilization and Element Cycling Functions of Hydrothermarchaeota in Hydrothermal Sediment.</title>
        <authorList>
            <person name="Zhou Z."/>
            <person name="Liu Y."/>
            <person name="Xu W."/>
            <person name="Pan J."/>
            <person name="Luo Z.H."/>
            <person name="Li M."/>
        </authorList>
    </citation>
    <scope>NUCLEOTIDE SEQUENCE [LARGE SCALE GENOMIC DNA]</scope>
    <source>
        <strain evidence="16">SpSt-34</strain>
    </source>
</reference>
<protein>
    <recommendedName>
        <fullName evidence="12 13">DNA primase</fullName>
        <ecNumber evidence="12">2.7.7.101</ecNumber>
    </recommendedName>
</protein>
<dbReference type="InterPro" id="IPR050219">
    <property type="entry name" value="DnaG_primase"/>
</dbReference>
<dbReference type="GO" id="GO:0008270">
    <property type="term" value="F:zinc ion binding"/>
    <property type="evidence" value="ECO:0007669"/>
    <property type="project" value="UniProtKB-UniRule"/>
</dbReference>
<evidence type="ECO:0000259" key="15">
    <source>
        <dbReference type="PROSITE" id="PS50880"/>
    </source>
</evidence>
<dbReference type="InterPro" id="IPR034151">
    <property type="entry name" value="TOPRIM_DnaG_bac"/>
</dbReference>
<keyword evidence="4 12" id="KW-0548">Nucleotidyltransferase</keyword>
<comment type="similarity">
    <text evidence="12 13">Belongs to the DnaG primase family.</text>
</comment>
<dbReference type="SMART" id="SM00493">
    <property type="entry name" value="TOPRIM"/>
    <property type="match status" value="1"/>
</dbReference>
<keyword evidence="6 12" id="KW-0479">Metal-binding</keyword>
<keyword evidence="1 12" id="KW-0240">DNA-directed RNA polymerase</keyword>
<evidence type="ECO:0000256" key="13">
    <source>
        <dbReference type="PIRNR" id="PIRNR002811"/>
    </source>
</evidence>
<feature type="domain" description="Toprim" evidence="15">
    <location>
        <begin position="249"/>
        <end position="330"/>
    </location>
</feature>
<comment type="subunit">
    <text evidence="12">Monomer. Interacts with DnaB.</text>
</comment>
<dbReference type="SUPFAM" id="SSF56731">
    <property type="entry name" value="DNA primase core"/>
    <property type="match status" value="1"/>
</dbReference>
<comment type="domain">
    <text evidence="12">Contains an N-terminal zinc-binding domain, a central core domain that contains the primase activity, and a C-terminal DnaB-binding domain.</text>
</comment>
<evidence type="ECO:0000256" key="1">
    <source>
        <dbReference type="ARBA" id="ARBA00022478"/>
    </source>
</evidence>
<evidence type="ECO:0000256" key="12">
    <source>
        <dbReference type="HAMAP-Rule" id="MF_00974"/>
    </source>
</evidence>
<keyword evidence="2 12" id="KW-0639">Primosome</keyword>
<evidence type="ECO:0000256" key="14">
    <source>
        <dbReference type="PIRSR" id="PIRSR002811-1"/>
    </source>
</evidence>
<dbReference type="InterPro" id="IPR006171">
    <property type="entry name" value="TOPRIM_dom"/>
</dbReference>
<comment type="cofactor">
    <cofactor evidence="12 13 14">
        <name>Zn(2+)</name>
        <dbReference type="ChEBI" id="CHEBI:29105"/>
    </cofactor>
    <text evidence="12 13 14">Binds 1 zinc ion per monomer.</text>
</comment>
<dbReference type="PANTHER" id="PTHR30313">
    <property type="entry name" value="DNA PRIMASE"/>
    <property type="match status" value="1"/>
</dbReference>
<dbReference type="GO" id="GO:0005737">
    <property type="term" value="C:cytoplasm"/>
    <property type="evidence" value="ECO:0007669"/>
    <property type="project" value="TreeGrafter"/>
</dbReference>
<organism evidence="16">
    <name type="scientific">candidate division WOR-3 bacterium</name>
    <dbReference type="NCBI Taxonomy" id="2052148"/>
    <lineage>
        <taxon>Bacteria</taxon>
        <taxon>Bacteria division WOR-3</taxon>
    </lineage>
</organism>